<feature type="compositionally biased region" description="Basic and acidic residues" evidence="8">
    <location>
        <begin position="34"/>
        <end position="54"/>
    </location>
</feature>
<evidence type="ECO:0000256" key="6">
    <source>
        <dbReference type="ARBA" id="ARBA00025581"/>
    </source>
</evidence>
<keyword evidence="11" id="KW-1185">Reference proteome</keyword>
<dbReference type="EMBL" id="CABFWN010000004">
    <property type="protein sequence ID" value="VUG19087.1"/>
    <property type="molecule type" value="Genomic_DNA"/>
</dbReference>
<comment type="similarity">
    <text evidence="7">Belongs to the TFIIE beta subunit family.</text>
</comment>
<accession>A0A3F2Y7C6</accession>
<dbReference type="GO" id="GO:0006367">
    <property type="term" value="P:transcription initiation at RNA polymerase II promoter"/>
    <property type="evidence" value="ECO:0007669"/>
    <property type="project" value="UniProtKB-UniRule"/>
</dbReference>
<dbReference type="Pfam" id="PF18121">
    <property type="entry name" value="TFA2_Winged_2"/>
    <property type="match status" value="1"/>
</dbReference>
<dbReference type="InterPro" id="IPR054600">
    <property type="entry name" value="TFA2_E-tether"/>
</dbReference>
<dbReference type="OMA" id="RTKKDNH"/>
<evidence type="ECO:0000313" key="10">
    <source>
        <dbReference type="EMBL" id="VUG19087.1"/>
    </source>
</evidence>
<gene>
    <name evidence="10" type="primary">TFA2</name>
    <name evidence="10" type="ORF">DEBR0S4_10176G</name>
</gene>
<keyword evidence="4 7" id="KW-0804">Transcription</keyword>
<dbReference type="InterPro" id="IPR040501">
    <property type="entry name" value="TFA2_Winged_2"/>
</dbReference>
<keyword evidence="2 7" id="KW-0805">Transcription regulation</keyword>
<keyword evidence="3 7" id="KW-0238">DNA-binding</keyword>
<evidence type="ECO:0000256" key="8">
    <source>
        <dbReference type="SAM" id="MobiDB-lite"/>
    </source>
</evidence>
<sequence length="291" mass="33103">MSDTLASQLTAFKRSLKRASAALPAQRRIVKPPSDSRNESKKSGPKRNSGDRSSQRRKRQKKNILSDSFTDLSSLPLAAGSSLSIRLMNASDFIKGSDRPISIKELEQHMNVPVDAQLLKCLSNVDRIKYDPMNKTLEYLSLHNIKTAEDLMKVLENQPTFQGLSVKQLRDGWNGCLPTIAKLEKENKIIVHKTKKENAPRHIWLNFENLKVGNRVDKEFYDMWEKVAVPKGPDLVKTLLSNGMKPTNVDPESLRNKKDAPIQRRKQKKPRRGKITNIHMRGILKDYSGRV</sequence>
<reference evidence="10 11" key="1">
    <citation type="submission" date="2019-07" db="EMBL/GenBank/DDBJ databases">
        <authorList>
            <person name="Friedrich A."/>
            <person name="Schacherer J."/>
        </authorList>
    </citation>
    <scope>NUCLEOTIDE SEQUENCE [LARGE SCALE GENOMIC DNA]</scope>
</reference>
<dbReference type="AlphaFoldDB" id="A0A3F2Y7C6"/>
<dbReference type="InterPro" id="IPR003166">
    <property type="entry name" value="TFIIE_bsu_DNA-bd"/>
</dbReference>
<feature type="domain" description="TFIIE beta" evidence="9">
    <location>
        <begin position="71"/>
        <end position="146"/>
    </location>
</feature>
<dbReference type="Pfam" id="PF22254">
    <property type="entry name" value="TFA2_E-tether"/>
    <property type="match status" value="1"/>
</dbReference>
<dbReference type="PROSITE" id="PS51351">
    <property type="entry name" value="TFIIE_BETA_C"/>
    <property type="match status" value="1"/>
</dbReference>
<dbReference type="Pfam" id="PF02186">
    <property type="entry name" value="TFIIE_beta"/>
    <property type="match status" value="1"/>
</dbReference>
<evidence type="ECO:0000256" key="4">
    <source>
        <dbReference type="ARBA" id="ARBA00023163"/>
    </source>
</evidence>
<dbReference type="Proteomes" id="UP000478008">
    <property type="component" value="Unassembled WGS sequence"/>
</dbReference>
<feature type="region of interest" description="Disordered" evidence="8">
    <location>
        <begin position="242"/>
        <end position="273"/>
    </location>
</feature>
<evidence type="ECO:0000256" key="5">
    <source>
        <dbReference type="ARBA" id="ARBA00023242"/>
    </source>
</evidence>
<evidence type="ECO:0000259" key="9">
    <source>
        <dbReference type="PROSITE" id="PS51351"/>
    </source>
</evidence>
<comment type="subunit">
    <text evidence="7">Tetramer of two alpha and two beta chains.</text>
</comment>
<feature type="region of interest" description="Disordered" evidence="8">
    <location>
        <begin position="17"/>
        <end position="64"/>
    </location>
</feature>
<dbReference type="PANTHER" id="PTHR12716:SF8">
    <property type="entry name" value="TRANSCRIPTION INITIATION FACTOR IIE SUBUNIT BETA"/>
    <property type="match status" value="1"/>
</dbReference>
<feature type="compositionally biased region" description="Basic and acidic residues" evidence="8">
    <location>
        <begin position="252"/>
        <end position="262"/>
    </location>
</feature>
<comment type="subcellular location">
    <subcellularLocation>
        <location evidence="1 7">Nucleus</location>
    </subcellularLocation>
</comment>
<comment type="function">
    <text evidence="6 7">Recruits TFIIH to the initiation complex and stimulates the RNA polymerase II C-terminal domain kinase and DNA-dependent ATPase activities of TFIIH. Both TFIIH and TFIIE are required for promoter clearance by RNA polymerase.</text>
</comment>
<dbReference type="InterPro" id="IPR016656">
    <property type="entry name" value="TFIIE-bsu"/>
</dbReference>
<evidence type="ECO:0000256" key="7">
    <source>
        <dbReference type="PIRNR" id="PIRNR016398"/>
    </source>
</evidence>
<protein>
    <recommendedName>
        <fullName evidence="7">Transcription initiation factor IIE subunit beta</fullName>
    </recommendedName>
</protein>
<dbReference type="GO" id="GO:0001097">
    <property type="term" value="F:TFIIH-class transcription factor complex binding"/>
    <property type="evidence" value="ECO:0007669"/>
    <property type="project" value="TreeGrafter"/>
</dbReference>
<dbReference type="STRING" id="5007.A0A3F2Y7C6"/>
<evidence type="ECO:0000313" key="11">
    <source>
        <dbReference type="Proteomes" id="UP000478008"/>
    </source>
</evidence>
<evidence type="ECO:0000256" key="3">
    <source>
        <dbReference type="ARBA" id="ARBA00023125"/>
    </source>
</evidence>
<evidence type="ECO:0000256" key="2">
    <source>
        <dbReference type="ARBA" id="ARBA00023015"/>
    </source>
</evidence>
<dbReference type="PIRSF" id="PIRSF016398">
    <property type="entry name" value="TFIIE-beta"/>
    <property type="match status" value="1"/>
</dbReference>
<name>A0A3F2Y7C6_DEKBR</name>
<dbReference type="PANTHER" id="PTHR12716">
    <property type="entry name" value="TRANSCRIPTION INITIATION FACTOR IIE, BETA SUBUNIT"/>
    <property type="match status" value="1"/>
</dbReference>
<proteinExistence type="inferred from homology"/>
<feature type="compositionally biased region" description="Basic residues" evidence="8">
    <location>
        <begin position="263"/>
        <end position="273"/>
    </location>
</feature>
<dbReference type="GO" id="GO:0005673">
    <property type="term" value="C:transcription factor TFIIE complex"/>
    <property type="evidence" value="ECO:0007669"/>
    <property type="project" value="UniProtKB-UniRule"/>
</dbReference>
<keyword evidence="5 7" id="KW-0539">Nucleus</keyword>
<dbReference type="GO" id="GO:0003677">
    <property type="term" value="F:DNA binding"/>
    <property type="evidence" value="ECO:0007669"/>
    <property type="project" value="UniProtKB-UniRule"/>
</dbReference>
<evidence type="ECO:0000256" key="1">
    <source>
        <dbReference type="ARBA" id="ARBA00004123"/>
    </source>
</evidence>
<organism evidence="10 11">
    <name type="scientific">Dekkera bruxellensis</name>
    <name type="common">Brettanomyces custersii</name>
    <dbReference type="NCBI Taxonomy" id="5007"/>
    <lineage>
        <taxon>Eukaryota</taxon>
        <taxon>Fungi</taxon>
        <taxon>Dikarya</taxon>
        <taxon>Ascomycota</taxon>
        <taxon>Saccharomycotina</taxon>
        <taxon>Pichiomycetes</taxon>
        <taxon>Pichiales</taxon>
        <taxon>Pichiaceae</taxon>
        <taxon>Brettanomyces</taxon>
    </lineage>
</organism>